<feature type="compositionally biased region" description="Gly residues" evidence="7">
    <location>
        <begin position="42"/>
        <end position="52"/>
    </location>
</feature>
<evidence type="ECO:0000256" key="6">
    <source>
        <dbReference type="RuleBase" id="RU003888"/>
    </source>
</evidence>
<dbReference type="HAMAP" id="MF_01341">
    <property type="entry name" value="Ribosomal_uL15"/>
    <property type="match status" value="1"/>
</dbReference>
<name>A0A1H2XDR8_9BACL</name>
<gene>
    <name evidence="5" type="primary">rplO</name>
    <name evidence="9" type="ORF">SAMN05444487_107177</name>
</gene>
<keyword evidence="3 5" id="KW-0689">Ribosomal protein</keyword>
<dbReference type="NCBIfam" id="TIGR01071">
    <property type="entry name" value="rplO_bact"/>
    <property type="match status" value="1"/>
</dbReference>
<dbReference type="GO" id="GO:0022625">
    <property type="term" value="C:cytosolic large ribosomal subunit"/>
    <property type="evidence" value="ECO:0007669"/>
    <property type="project" value="TreeGrafter"/>
</dbReference>
<evidence type="ECO:0000256" key="2">
    <source>
        <dbReference type="ARBA" id="ARBA00022730"/>
    </source>
</evidence>
<evidence type="ECO:0000256" key="4">
    <source>
        <dbReference type="ARBA" id="ARBA00023274"/>
    </source>
</evidence>
<keyword evidence="2 5" id="KW-0699">rRNA-binding</keyword>
<evidence type="ECO:0000256" key="3">
    <source>
        <dbReference type="ARBA" id="ARBA00022980"/>
    </source>
</evidence>
<protein>
    <recommendedName>
        <fullName evidence="5">Large ribosomal subunit protein uL15</fullName>
    </recommendedName>
</protein>
<evidence type="ECO:0000313" key="10">
    <source>
        <dbReference type="Proteomes" id="UP000198534"/>
    </source>
</evidence>
<evidence type="ECO:0000256" key="1">
    <source>
        <dbReference type="ARBA" id="ARBA00007320"/>
    </source>
</evidence>
<dbReference type="InterPro" id="IPR001196">
    <property type="entry name" value="Ribosomal_uL15_CS"/>
</dbReference>
<dbReference type="STRING" id="1048340.SAMN05444487_107177"/>
<feature type="domain" description="Large ribosomal subunit protein uL15/eL18" evidence="8">
    <location>
        <begin position="76"/>
        <end position="142"/>
    </location>
</feature>
<dbReference type="InterPro" id="IPR021131">
    <property type="entry name" value="Ribosomal_uL15/eL18"/>
</dbReference>
<dbReference type="InterPro" id="IPR030878">
    <property type="entry name" value="Ribosomal_uL15"/>
</dbReference>
<dbReference type="OrthoDB" id="9810293at2"/>
<comment type="function">
    <text evidence="5">Binds to the 23S rRNA.</text>
</comment>
<reference evidence="9 10" key="1">
    <citation type="submission" date="2016-10" db="EMBL/GenBank/DDBJ databases">
        <authorList>
            <person name="de Groot N.N."/>
        </authorList>
    </citation>
    <scope>NUCLEOTIDE SEQUENCE [LARGE SCALE GENOMIC DNA]</scope>
    <source>
        <strain evidence="9 10">DSM 45610</strain>
    </source>
</reference>
<dbReference type="InterPro" id="IPR036227">
    <property type="entry name" value="Ribosomal_uL15/eL18_sf"/>
</dbReference>
<organism evidence="9 10">
    <name type="scientific">Marininema mesophilum</name>
    <dbReference type="NCBI Taxonomy" id="1048340"/>
    <lineage>
        <taxon>Bacteria</taxon>
        <taxon>Bacillati</taxon>
        <taxon>Bacillota</taxon>
        <taxon>Bacilli</taxon>
        <taxon>Bacillales</taxon>
        <taxon>Thermoactinomycetaceae</taxon>
        <taxon>Marininema</taxon>
    </lineage>
</organism>
<sequence>MNLHELKPAVGARKTRKRLGRGISAGQGKTSGKGHKGQKARSGGGVRPGFEGGQNPLYRRLPKRGFKNVNRKEYVVINLEDLNRFEEGTEVTPVFLKEQGIVKDMKDGLKVLANGELKVKLTVKAHKFSQAATEQIAKAGGTSEVL</sequence>
<comment type="similarity">
    <text evidence="1 5 6">Belongs to the universal ribosomal protein uL15 family.</text>
</comment>
<dbReference type="SUPFAM" id="SSF52080">
    <property type="entry name" value="Ribosomal proteins L15p and L18e"/>
    <property type="match status" value="1"/>
</dbReference>
<evidence type="ECO:0000256" key="7">
    <source>
        <dbReference type="SAM" id="MobiDB-lite"/>
    </source>
</evidence>
<keyword evidence="10" id="KW-1185">Reference proteome</keyword>
<dbReference type="GO" id="GO:0019843">
    <property type="term" value="F:rRNA binding"/>
    <property type="evidence" value="ECO:0007669"/>
    <property type="project" value="UniProtKB-UniRule"/>
</dbReference>
<feature type="region of interest" description="Disordered" evidence="7">
    <location>
        <begin position="1"/>
        <end position="58"/>
    </location>
</feature>
<dbReference type="Pfam" id="PF00828">
    <property type="entry name" value="Ribosomal_L27A"/>
    <property type="match status" value="1"/>
</dbReference>
<evidence type="ECO:0000313" key="9">
    <source>
        <dbReference type="EMBL" id="SDW91072.1"/>
    </source>
</evidence>
<keyword evidence="4 5" id="KW-0687">Ribonucleoprotein</keyword>
<dbReference type="PROSITE" id="PS00475">
    <property type="entry name" value="RIBOSOMAL_L15"/>
    <property type="match status" value="1"/>
</dbReference>
<accession>A0A1H2XDR8</accession>
<keyword evidence="5" id="KW-0694">RNA-binding</keyword>
<dbReference type="PANTHER" id="PTHR12934:SF11">
    <property type="entry name" value="LARGE RIBOSOMAL SUBUNIT PROTEIN UL15M"/>
    <property type="match status" value="1"/>
</dbReference>
<dbReference type="PANTHER" id="PTHR12934">
    <property type="entry name" value="50S RIBOSOMAL PROTEIN L15"/>
    <property type="match status" value="1"/>
</dbReference>
<dbReference type="Gene3D" id="3.100.10.10">
    <property type="match status" value="1"/>
</dbReference>
<dbReference type="InterPro" id="IPR005749">
    <property type="entry name" value="Ribosomal_uL15_bac-type"/>
</dbReference>
<dbReference type="GO" id="GO:0006412">
    <property type="term" value="P:translation"/>
    <property type="evidence" value="ECO:0007669"/>
    <property type="project" value="UniProtKB-UniRule"/>
</dbReference>
<evidence type="ECO:0000256" key="5">
    <source>
        <dbReference type="HAMAP-Rule" id="MF_01341"/>
    </source>
</evidence>
<dbReference type="RefSeq" id="WP_091739374.1">
    <property type="nucleotide sequence ID" value="NZ_FNNQ01000007.1"/>
</dbReference>
<evidence type="ECO:0000259" key="8">
    <source>
        <dbReference type="Pfam" id="PF00828"/>
    </source>
</evidence>
<dbReference type="Proteomes" id="UP000198534">
    <property type="component" value="Unassembled WGS sequence"/>
</dbReference>
<dbReference type="AlphaFoldDB" id="A0A1H2XDR8"/>
<proteinExistence type="inferred from homology"/>
<comment type="subunit">
    <text evidence="5">Part of the 50S ribosomal subunit.</text>
</comment>
<dbReference type="EMBL" id="FNNQ01000007">
    <property type="protein sequence ID" value="SDW91072.1"/>
    <property type="molecule type" value="Genomic_DNA"/>
</dbReference>
<dbReference type="GO" id="GO:0003735">
    <property type="term" value="F:structural constituent of ribosome"/>
    <property type="evidence" value="ECO:0007669"/>
    <property type="project" value="InterPro"/>
</dbReference>